<keyword evidence="11" id="KW-0739">Sodium transport</keyword>
<evidence type="ECO:0000256" key="9">
    <source>
        <dbReference type="ARBA" id="ARBA00023065"/>
    </source>
</evidence>
<dbReference type="NCBIfam" id="TIGR02121">
    <property type="entry name" value="Na_Pro_sym"/>
    <property type="match status" value="1"/>
</dbReference>
<feature type="transmembrane region" description="Helical" evidence="13">
    <location>
        <begin position="78"/>
        <end position="96"/>
    </location>
</feature>
<feature type="transmembrane region" description="Helical" evidence="13">
    <location>
        <begin position="161"/>
        <end position="183"/>
    </location>
</feature>
<dbReference type="Pfam" id="PF00474">
    <property type="entry name" value="SSF"/>
    <property type="match status" value="1"/>
</dbReference>
<feature type="transmembrane region" description="Helical" evidence="13">
    <location>
        <begin position="6"/>
        <end position="27"/>
    </location>
</feature>
<keyword evidence="9" id="KW-0406">Ion transport</keyword>
<keyword evidence="8" id="KW-0915">Sodium</keyword>
<dbReference type="PROSITE" id="PS50283">
    <property type="entry name" value="NA_SOLUT_SYMP_3"/>
    <property type="match status" value="1"/>
</dbReference>
<comment type="subcellular location">
    <subcellularLocation>
        <location evidence="1">Cell membrane</location>
        <topology evidence="1">Multi-pass membrane protein</topology>
    </subcellularLocation>
</comment>
<evidence type="ECO:0000256" key="4">
    <source>
        <dbReference type="ARBA" id="ARBA00022475"/>
    </source>
</evidence>
<dbReference type="InterPro" id="IPR038377">
    <property type="entry name" value="Na/Glc_symporter_sf"/>
</dbReference>
<dbReference type="PROSITE" id="PS00457">
    <property type="entry name" value="NA_SOLUT_SYMP_2"/>
    <property type="match status" value="1"/>
</dbReference>
<evidence type="ECO:0000256" key="10">
    <source>
        <dbReference type="ARBA" id="ARBA00023136"/>
    </source>
</evidence>
<dbReference type="GO" id="GO:0005886">
    <property type="term" value="C:plasma membrane"/>
    <property type="evidence" value="ECO:0007669"/>
    <property type="project" value="UniProtKB-SubCell"/>
</dbReference>
<evidence type="ECO:0000256" key="6">
    <source>
        <dbReference type="ARBA" id="ARBA00022847"/>
    </source>
</evidence>
<dbReference type="InterPro" id="IPR050277">
    <property type="entry name" value="Sodium:Solute_Symporter"/>
</dbReference>
<dbReference type="PROSITE" id="PS00456">
    <property type="entry name" value="NA_SOLUT_SYMP_1"/>
    <property type="match status" value="1"/>
</dbReference>
<feature type="transmembrane region" description="Helical" evidence="13">
    <location>
        <begin position="419"/>
        <end position="444"/>
    </location>
</feature>
<gene>
    <name evidence="14" type="primary">putP_8</name>
    <name evidence="14" type="ORF">SDC9_56842</name>
</gene>
<dbReference type="PANTHER" id="PTHR48086">
    <property type="entry name" value="SODIUM/PROLINE SYMPORTER-RELATED"/>
    <property type="match status" value="1"/>
</dbReference>
<evidence type="ECO:0000256" key="13">
    <source>
        <dbReference type="SAM" id="Phobius"/>
    </source>
</evidence>
<feature type="transmembrane region" description="Helical" evidence="13">
    <location>
        <begin position="47"/>
        <end position="72"/>
    </location>
</feature>
<comment type="similarity">
    <text evidence="2">Belongs to the sodium:solute symporter (SSF) (TC 2.A.21) family.</text>
</comment>
<feature type="transmembrane region" description="Helical" evidence="13">
    <location>
        <begin position="256"/>
        <end position="277"/>
    </location>
</feature>
<dbReference type="CDD" id="cd11475">
    <property type="entry name" value="SLC5sbd_PutP"/>
    <property type="match status" value="1"/>
</dbReference>
<dbReference type="Gene3D" id="1.20.1730.10">
    <property type="entry name" value="Sodium/glucose cotransporter"/>
    <property type="match status" value="1"/>
</dbReference>
<evidence type="ECO:0000256" key="1">
    <source>
        <dbReference type="ARBA" id="ARBA00004651"/>
    </source>
</evidence>
<keyword evidence="4" id="KW-1003">Cell membrane</keyword>
<sequence>MSGDTLQIFVTMSLYILVVIGIGLFFAKRANQNSENYFLGGRSLGPWIAAMSAEASDMSGWLLMGLPGVAYWCGLADAAWTAIGLAIGTYINWLIVSKRLRRYSAVAGNAITIPDYFSNRFRDGKKILMTIAAFFILIFFTVYASSCFVTCGKLFSTLFGFSYRSMMIAGAVFVIVYTFLGGFLAESTSDFMQSVVMIFALVTILIASSVAAGGPSQIIENIGKIPGFLQFFGIAQPALENGAQQVSNGVAVFKEAGSYGLLTILSTMSWGLGYFGMPQVLLRFMAIRRVDELKKSRRIAIVWVVISMTSAVIIGLVGRALYPTALVTSSAAESVFILLSQSLLPPLLAGLVMAGILAATISSSDSYLLIASSAVAKNIFQGIIKKDATEKQVMMLSRITLITISVIGMLIALDESSVIFKIVSFAWAGFGATFGPIMLFSLFWKRTNLQGAIAGMLAGGISVFVWKLLIRPMGGVLGIYELMPAFLISCLFIVVVSLMTKEPSEEIQKEFELAKTYEF</sequence>
<name>A0A644X2Y2_9ZZZZ</name>
<evidence type="ECO:0000256" key="8">
    <source>
        <dbReference type="ARBA" id="ARBA00023053"/>
    </source>
</evidence>
<evidence type="ECO:0000256" key="11">
    <source>
        <dbReference type="ARBA" id="ARBA00023201"/>
    </source>
</evidence>
<feature type="transmembrane region" description="Helical" evidence="13">
    <location>
        <begin position="395"/>
        <end position="413"/>
    </location>
</feature>
<keyword evidence="7 13" id="KW-1133">Transmembrane helix</keyword>
<dbReference type="InterPro" id="IPR001734">
    <property type="entry name" value="Na/solute_symporter"/>
</dbReference>
<dbReference type="InterPro" id="IPR018212">
    <property type="entry name" value="Na/solute_symporter_CS"/>
</dbReference>
<feature type="transmembrane region" description="Helical" evidence="13">
    <location>
        <begin position="195"/>
        <end position="214"/>
    </location>
</feature>
<protein>
    <submittedName>
        <fullName evidence="14">Sodium/proline symporter</fullName>
    </submittedName>
</protein>
<proteinExistence type="inferred from homology"/>
<comment type="caution">
    <text evidence="14">The sequence shown here is derived from an EMBL/GenBank/DDBJ whole genome shotgun (WGS) entry which is preliminary data.</text>
</comment>
<evidence type="ECO:0000256" key="5">
    <source>
        <dbReference type="ARBA" id="ARBA00022692"/>
    </source>
</evidence>
<evidence type="ECO:0000256" key="12">
    <source>
        <dbReference type="ARBA" id="ARBA00033708"/>
    </source>
</evidence>
<dbReference type="NCBIfam" id="TIGR00813">
    <property type="entry name" value="sss"/>
    <property type="match status" value="1"/>
</dbReference>
<dbReference type="PANTHER" id="PTHR48086:SF3">
    <property type="entry name" value="SODIUM_PROLINE SYMPORTER"/>
    <property type="match status" value="1"/>
</dbReference>
<dbReference type="AlphaFoldDB" id="A0A644X2Y2"/>
<feature type="transmembrane region" description="Helical" evidence="13">
    <location>
        <begin position="451"/>
        <end position="470"/>
    </location>
</feature>
<dbReference type="GO" id="GO:0031402">
    <property type="term" value="F:sodium ion binding"/>
    <property type="evidence" value="ECO:0007669"/>
    <property type="project" value="InterPro"/>
</dbReference>
<accession>A0A644X2Y2</accession>
<feature type="transmembrane region" description="Helical" evidence="13">
    <location>
        <begin position="482"/>
        <end position="500"/>
    </location>
</feature>
<keyword evidence="6" id="KW-0769">Symport</keyword>
<dbReference type="EMBL" id="VSSQ01001702">
    <property type="protein sequence ID" value="MPM10510.1"/>
    <property type="molecule type" value="Genomic_DNA"/>
</dbReference>
<keyword evidence="5 13" id="KW-0812">Transmembrane</keyword>
<dbReference type="InterPro" id="IPR011851">
    <property type="entry name" value="Na/Pro_symporter"/>
</dbReference>
<evidence type="ECO:0000313" key="14">
    <source>
        <dbReference type="EMBL" id="MPM10510.1"/>
    </source>
</evidence>
<evidence type="ECO:0000256" key="3">
    <source>
        <dbReference type="ARBA" id="ARBA00022448"/>
    </source>
</evidence>
<keyword evidence="10 13" id="KW-0472">Membrane</keyword>
<evidence type="ECO:0000256" key="2">
    <source>
        <dbReference type="ARBA" id="ARBA00006434"/>
    </source>
</evidence>
<keyword evidence="3" id="KW-0813">Transport</keyword>
<evidence type="ECO:0000256" key="7">
    <source>
        <dbReference type="ARBA" id="ARBA00022989"/>
    </source>
</evidence>
<feature type="transmembrane region" description="Helical" evidence="13">
    <location>
        <begin position="127"/>
        <end position="155"/>
    </location>
</feature>
<dbReference type="GO" id="GO:0015824">
    <property type="term" value="P:proline transport"/>
    <property type="evidence" value="ECO:0007669"/>
    <property type="project" value="InterPro"/>
</dbReference>
<comment type="catalytic activity">
    <reaction evidence="12">
        <text>L-proline(in) + Na(+)(in) = L-proline(out) + Na(+)(out)</text>
        <dbReference type="Rhea" id="RHEA:28967"/>
        <dbReference type="ChEBI" id="CHEBI:29101"/>
        <dbReference type="ChEBI" id="CHEBI:60039"/>
    </reaction>
</comment>
<reference evidence="14" key="1">
    <citation type="submission" date="2019-08" db="EMBL/GenBank/DDBJ databases">
        <authorList>
            <person name="Kucharzyk K."/>
            <person name="Murdoch R.W."/>
            <person name="Higgins S."/>
            <person name="Loffler F."/>
        </authorList>
    </citation>
    <scope>NUCLEOTIDE SEQUENCE</scope>
</reference>
<feature type="transmembrane region" description="Helical" evidence="13">
    <location>
        <begin position="342"/>
        <end position="361"/>
    </location>
</feature>
<feature type="transmembrane region" description="Helical" evidence="13">
    <location>
        <begin position="298"/>
        <end position="322"/>
    </location>
</feature>
<dbReference type="GO" id="GO:0005298">
    <property type="term" value="F:proline:sodium symporter activity"/>
    <property type="evidence" value="ECO:0007669"/>
    <property type="project" value="InterPro"/>
</dbReference>
<organism evidence="14">
    <name type="scientific">bioreactor metagenome</name>
    <dbReference type="NCBI Taxonomy" id="1076179"/>
    <lineage>
        <taxon>unclassified sequences</taxon>
        <taxon>metagenomes</taxon>
        <taxon>ecological metagenomes</taxon>
    </lineage>
</organism>